<feature type="domain" description="DUF397" evidence="1">
    <location>
        <begin position="12"/>
        <end position="58"/>
    </location>
</feature>
<gene>
    <name evidence="2" type="ORF">DFJ66_0700</name>
</gene>
<name>A0A495X2Q2_9PSEU</name>
<evidence type="ECO:0000259" key="1">
    <source>
        <dbReference type="Pfam" id="PF04149"/>
    </source>
</evidence>
<evidence type="ECO:0000313" key="2">
    <source>
        <dbReference type="EMBL" id="RKT67525.1"/>
    </source>
</evidence>
<organism evidence="2 3">
    <name type="scientific">Saccharothrix variisporea</name>
    <dbReference type="NCBI Taxonomy" id="543527"/>
    <lineage>
        <taxon>Bacteria</taxon>
        <taxon>Bacillati</taxon>
        <taxon>Actinomycetota</taxon>
        <taxon>Actinomycetes</taxon>
        <taxon>Pseudonocardiales</taxon>
        <taxon>Pseudonocardiaceae</taxon>
        <taxon>Saccharothrix</taxon>
    </lineage>
</organism>
<protein>
    <submittedName>
        <fullName evidence="2">Uncharacterized protein DUF397</fullName>
    </submittedName>
</protein>
<accession>A0A495X2Q2</accession>
<dbReference type="AlphaFoldDB" id="A0A495X2Q2"/>
<dbReference type="OrthoDB" id="3430276at2"/>
<dbReference type="InterPro" id="IPR007278">
    <property type="entry name" value="DUF397"/>
</dbReference>
<dbReference type="Proteomes" id="UP000272729">
    <property type="component" value="Unassembled WGS sequence"/>
</dbReference>
<reference evidence="2 3" key="1">
    <citation type="submission" date="2018-10" db="EMBL/GenBank/DDBJ databases">
        <title>Sequencing the genomes of 1000 actinobacteria strains.</title>
        <authorList>
            <person name="Klenk H.-P."/>
        </authorList>
    </citation>
    <scope>NUCLEOTIDE SEQUENCE [LARGE SCALE GENOMIC DNA]</scope>
    <source>
        <strain evidence="2 3">DSM 43911</strain>
    </source>
</reference>
<comment type="caution">
    <text evidence="2">The sequence shown here is derived from an EMBL/GenBank/DDBJ whole genome shotgun (WGS) entry which is preliminary data.</text>
</comment>
<proteinExistence type="predicted"/>
<keyword evidence="3" id="KW-1185">Reference proteome</keyword>
<sequence>MVVGGEHSALLWRKSTYSDNDDCVEVALHESGAFVRNTRNRTGESLAFSWSGWRGFLRLIGER</sequence>
<dbReference type="Pfam" id="PF04149">
    <property type="entry name" value="DUF397"/>
    <property type="match status" value="1"/>
</dbReference>
<dbReference type="RefSeq" id="WP_121217877.1">
    <property type="nucleotide sequence ID" value="NZ_JBIUBA010000019.1"/>
</dbReference>
<dbReference type="EMBL" id="RBXR01000001">
    <property type="protein sequence ID" value="RKT67525.1"/>
    <property type="molecule type" value="Genomic_DNA"/>
</dbReference>
<evidence type="ECO:0000313" key="3">
    <source>
        <dbReference type="Proteomes" id="UP000272729"/>
    </source>
</evidence>